<evidence type="ECO:0000313" key="5">
    <source>
        <dbReference type="EMBL" id="KAF3229326.1"/>
    </source>
</evidence>
<dbReference type="Proteomes" id="UP000475325">
    <property type="component" value="Unassembled WGS sequence"/>
</dbReference>
<organism evidence="2 10">
    <name type="scientific">Orbilia oligospora</name>
    <name type="common">Nematode-trapping fungus</name>
    <name type="synonym">Arthrobotrys oligospora</name>
    <dbReference type="NCBI Taxonomy" id="2813651"/>
    <lineage>
        <taxon>Eukaryota</taxon>
        <taxon>Fungi</taxon>
        <taxon>Dikarya</taxon>
        <taxon>Ascomycota</taxon>
        <taxon>Pezizomycotina</taxon>
        <taxon>Orbiliomycetes</taxon>
        <taxon>Orbiliales</taxon>
        <taxon>Orbiliaceae</taxon>
        <taxon>Orbilia</taxon>
    </lineage>
</organism>
<sequence length="101" mass="11638">MGPILSEQKWIKRLETVDATRYERILPPCPVAGKCKQVQASFTHRREHHQMHKHSMAWHMYGAWSMKAGEFMSRCLVAAVATARSSIARRRGRTLGQYITI</sequence>
<dbReference type="EMBL" id="JAABOE010000124">
    <property type="protein sequence ID" value="KAF3163205.1"/>
    <property type="molecule type" value="Genomic_DNA"/>
</dbReference>
<dbReference type="Proteomes" id="UP000472727">
    <property type="component" value="Unassembled WGS sequence"/>
</dbReference>
<evidence type="ECO:0000313" key="10">
    <source>
        <dbReference type="Proteomes" id="UP000479691"/>
    </source>
</evidence>
<dbReference type="AlphaFoldDB" id="A0A6G1M818"/>
<dbReference type="OrthoDB" id="10269529at2759"/>
<gene>
    <name evidence="1" type="ORF">TWF102_003159</name>
    <name evidence="5" type="ORF">TWF106_004245</name>
    <name evidence="3" type="ORF">TWF191_005408</name>
    <name evidence="4" type="ORF">TWF679_003348</name>
    <name evidence="2" type="ORF">TWF788_001650</name>
    <name evidence="6" type="ORF">TWF970_007785</name>
</gene>
<dbReference type="Proteomes" id="UP000483672">
    <property type="component" value="Unassembled WGS sequence"/>
</dbReference>
<protein>
    <submittedName>
        <fullName evidence="2">Uncharacterized protein</fullName>
    </submittedName>
</protein>
<evidence type="ECO:0000313" key="6">
    <source>
        <dbReference type="EMBL" id="KAF3274523.1"/>
    </source>
</evidence>
<evidence type="ECO:0000313" key="11">
    <source>
        <dbReference type="Proteomes" id="UP000483672"/>
    </source>
</evidence>
<evidence type="ECO:0000313" key="8">
    <source>
        <dbReference type="Proteomes" id="UP000474640"/>
    </source>
</evidence>
<dbReference type="EMBL" id="WIQW01000160">
    <property type="protein sequence ID" value="KAF3079073.1"/>
    <property type="molecule type" value="Genomic_DNA"/>
</dbReference>
<evidence type="ECO:0000313" key="9">
    <source>
        <dbReference type="Proteomes" id="UP000475325"/>
    </source>
</evidence>
<evidence type="ECO:0000313" key="3">
    <source>
        <dbReference type="EMBL" id="KAF3197386.1"/>
    </source>
</evidence>
<dbReference type="EMBL" id="JAABOJ010000043">
    <property type="protein sequence ID" value="KAF3274523.1"/>
    <property type="molecule type" value="Genomic_DNA"/>
</dbReference>
<comment type="caution">
    <text evidence="2">The sequence shown here is derived from an EMBL/GenBank/DDBJ whole genome shotgun (WGS) entry which is preliminary data.</text>
</comment>
<dbReference type="Proteomes" id="UP000614610">
    <property type="component" value="Unassembled WGS sequence"/>
</dbReference>
<dbReference type="EMBL" id="WIWT01000017">
    <property type="protein sequence ID" value="KAF3216132.1"/>
    <property type="molecule type" value="Genomic_DNA"/>
</dbReference>
<evidence type="ECO:0000313" key="1">
    <source>
        <dbReference type="EMBL" id="KAF3079073.1"/>
    </source>
</evidence>
<dbReference type="Proteomes" id="UP000474640">
    <property type="component" value="Unassembled WGS sequence"/>
</dbReference>
<dbReference type="EMBL" id="WIPF01000282">
    <property type="protein sequence ID" value="KAF3197386.1"/>
    <property type="molecule type" value="Genomic_DNA"/>
</dbReference>
<dbReference type="EMBL" id="WIWS01000002">
    <property type="protein sequence ID" value="KAF3229326.1"/>
    <property type="molecule type" value="Genomic_DNA"/>
</dbReference>
<evidence type="ECO:0000313" key="7">
    <source>
        <dbReference type="Proteomes" id="UP000472727"/>
    </source>
</evidence>
<dbReference type="Proteomes" id="UP000479691">
    <property type="component" value="Unassembled WGS sequence"/>
</dbReference>
<accession>A0A6G1M818</accession>
<evidence type="ECO:0000313" key="2">
    <source>
        <dbReference type="EMBL" id="KAF3163205.1"/>
    </source>
</evidence>
<evidence type="ECO:0000313" key="4">
    <source>
        <dbReference type="EMBL" id="KAF3216132.1"/>
    </source>
</evidence>
<reference evidence="7 9" key="1">
    <citation type="submission" date="2019-06" db="EMBL/GenBank/DDBJ databases">
        <authorList>
            <person name="Palmer J.M."/>
        </authorList>
    </citation>
    <scope>NUCLEOTIDE SEQUENCE [LARGE SCALE GENOMIC DNA]</scope>
    <source>
        <strain evidence="1 9">TWF102</strain>
        <strain evidence="5 7">TWF106</strain>
        <strain evidence="3 11">TWF191</strain>
        <strain evidence="4">TWF679</strain>
        <strain evidence="2 10">TWF788</strain>
        <strain evidence="6 8">TWF970</strain>
    </source>
</reference>
<name>A0A6G1M818_ORBOL</name>
<proteinExistence type="predicted"/>